<sequence length="311" mass="32987">MPSIETHGLTKRYGNDVVAVDDLDLTVESGEVFGFLGPNGAGKSTTINMLLDFVRPTAGESRVLGHDPQTNPRAIRERTGVLPEATGFYDGDTARDHLQFATAMKRTTDDPDALLERVGLADAADRPVSGFSKGMRQRLGLAIALVGSPDLLILDEPLGGLDPSGARLLREVVRNERDRGAAVFFSSHIMDQVETVCDRVGIMHDGRLVAVDTIDALHAQSATPETVSLSVETAPQGVTDQLAAISGISEATAENGSIRITCPDPAAKTDAIARLDEEGVPILDIDTEASSLEEVFLTITDDSDTAGANRV</sequence>
<evidence type="ECO:0000259" key="5">
    <source>
        <dbReference type="PROSITE" id="PS50893"/>
    </source>
</evidence>
<comment type="similarity">
    <text evidence="1">Belongs to the ABC transporter superfamily.</text>
</comment>
<dbReference type="Gene3D" id="3.40.50.300">
    <property type="entry name" value="P-loop containing nucleotide triphosphate hydrolases"/>
    <property type="match status" value="1"/>
</dbReference>
<dbReference type="PANTHER" id="PTHR43335:SF4">
    <property type="entry name" value="ABC TRANSPORTER, ATP-BINDING PROTEIN"/>
    <property type="match status" value="1"/>
</dbReference>
<proteinExistence type="inferred from homology"/>
<evidence type="ECO:0000256" key="3">
    <source>
        <dbReference type="ARBA" id="ARBA00022741"/>
    </source>
</evidence>
<dbReference type="PROSITE" id="PS00211">
    <property type="entry name" value="ABC_TRANSPORTER_1"/>
    <property type="match status" value="1"/>
</dbReference>
<dbReference type="AlphaFoldDB" id="A0AAW4PVX9"/>
<evidence type="ECO:0000256" key="1">
    <source>
        <dbReference type="ARBA" id="ARBA00005417"/>
    </source>
</evidence>
<dbReference type="RefSeq" id="WP_220620705.1">
    <property type="nucleotide sequence ID" value="NZ_RKLR01000020.1"/>
</dbReference>
<accession>A0AAW4PVX9</accession>
<comment type="caution">
    <text evidence="6">The sequence shown here is derived from an EMBL/GenBank/DDBJ whole genome shotgun (WGS) entry which is preliminary data.</text>
</comment>
<evidence type="ECO:0000256" key="2">
    <source>
        <dbReference type="ARBA" id="ARBA00022448"/>
    </source>
</evidence>
<reference evidence="6 7" key="1">
    <citation type="submission" date="2021-06" db="EMBL/GenBank/DDBJ databases">
        <title>Halomicroarcula sp. a new haloarchaeum isolated from saline soil.</title>
        <authorList>
            <person name="Duran-Viseras A."/>
            <person name="Sanchez-Porro C."/>
            <person name="Ventosa A."/>
        </authorList>
    </citation>
    <scope>NUCLEOTIDE SEQUENCE [LARGE SCALE GENOMIC DNA]</scope>
    <source>
        <strain evidence="6 7">F13</strain>
    </source>
</reference>
<keyword evidence="7" id="KW-1185">Reference proteome</keyword>
<evidence type="ECO:0000313" key="7">
    <source>
        <dbReference type="Proteomes" id="UP001430377"/>
    </source>
</evidence>
<dbReference type="GO" id="GO:0016887">
    <property type="term" value="F:ATP hydrolysis activity"/>
    <property type="evidence" value="ECO:0007669"/>
    <property type="project" value="InterPro"/>
</dbReference>
<dbReference type="PROSITE" id="PS50893">
    <property type="entry name" value="ABC_TRANSPORTER_2"/>
    <property type="match status" value="1"/>
</dbReference>
<evidence type="ECO:0000313" key="6">
    <source>
        <dbReference type="EMBL" id="MBX0325853.1"/>
    </source>
</evidence>
<organism evidence="6 7">
    <name type="scientific">Haloarcula rubra</name>
    <dbReference type="NCBI Taxonomy" id="2487747"/>
    <lineage>
        <taxon>Archaea</taxon>
        <taxon>Methanobacteriati</taxon>
        <taxon>Methanobacteriota</taxon>
        <taxon>Stenosarchaea group</taxon>
        <taxon>Halobacteria</taxon>
        <taxon>Halobacteriales</taxon>
        <taxon>Haloarculaceae</taxon>
        <taxon>Haloarcula</taxon>
    </lineage>
</organism>
<keyword evidence="4 6" id="KW-0067">ATP-binding</keyword>
<gene>
    <name evidence="6" type="ORF">EGH21_22815</name>
</gene>
<dbReference type="Pfam" id="PF00005">
    <property type="entry name" value="ABC_tran"/>
    <property type="match status" value="1"/>
</dbReference>
<dbReference type="SUPFAM" id="SSF52540">
    <property type="entry name" value="P-loop containing nucleoside triphosphate hydrolases"/>
    <property type="match status" value="1"/>
</dbReference>
<dbReference type="InterPro" id="IPR027417">
    <property type="entry name" value="P-loop_NTPase"/>
</dbReference>
<dbReference type="PANTHER" id="PTHR43335">
    <property type="entry name" value="ABC TRANSPORTER, ATP-BINDING PROTEIN"/>
    <property type="match status" value="1"/>
</dbReference>
<dbReference type="CDD" id="cd03230">
    <property type="entry name" value="ABC_DR_subfamily_A"/>
    <property type="match status" value="1"/>
</dbReference>
<dbReference type="InterPro" id="IPR003439">
    <property type="entry name" value="ABC_transporter-like_ATP-bd"/>
</dbReference>
<dbReference type="InterPro" id="IPR017871">
    <property type="entry name" value="ABC_transporter-like_CS"/>
</dbReference>
<protein>
    <submittedName>
        <fullName evidence="6">ABC transporter ATP-binding protein</fullName>
    </submittedName>
</protein>
<dbReference type="SMART" id="SM00382">
    <property type="entry name" value="AAA"/>
    <property type="match status" value="1"/>
</dbReference>
<dbReference type="GO" id="GO:0005524">
    <property type="term" value="F:ATP binding"/>
    <property type="evidence" value="ECO:0007669"/>
    <property type="project" value="UniProtKB-KW"/>
</dbReference>
<name>A0AAW4PVX9_9EURY</name>
<dbReference type="EMBL" id="RKLR01000020">
    <property type="protein sequence ID" value="MBX0325853.1"/>
    <property type="molecule type" value="Genomic_DNA"/>
</dbReference>
<dbReference type="Proteomes" id="UP001430377">
    <property type="component" value="Unassembled WGS sequence"/>
</dbReference>
<dbReference type="InterPro" id="IPR003593">
    <property type="entry name" value="AAA+_ATPase"/>
</dbReference>
<keyword evidence="2" id="KW-0813">Transport</keyword>
<feature type="domain" description="ABC transporter" evidence="5">
    <location>
        <begin position="4"/>
        <end position="230"/>
    </location>
</feature>
<keyword evidence="3" id="KW-0547">Nucleotide-binding</keyword>
<evidence type="ECO:0000256" key="4">
    <source>
        <dbReference type="ARBA" id="ARBA00022840"/>
    </source>
</evidence>